<name>A0A4Q7MDI1_9BACT</name>
<dbReference type="RefSeq" id="WP_130544149.1">
    <property type="nucleotide sequence ID" value="NZ_CP042431.1"/>
</dbReference>
<keyword evidence="1" id="KW-0472">Membrane</keyword>
<evidence type="ECO:0000259" key="3">
    <source>
        <dbReference type="Pfam" id="PF16344"/>
    </source>
</evidence>
<keyword evidence="1" id="KW-1133">Transmembrane helix</keyword>
<evidence type="ECO:0000313" key="5">
    <source>
        <dbReference type="Proteomes" id="UP000293874"/>
    </source>
</evidence>
<evidence type="ECO:0000313" key="4">
    <source>
        <dbReference type="EMBL" id="RZS65487.1"/>
    </source>
</evidence>
<keyword evidence="5" id="KW-1185">Reference proteome</keyword>
<feature type="domain" description="Protein FecR C-terminal" evidence="3">
    <location>
        <begin position="328"/>
        <end position="395"/>
    </location>
</feature>
<dbReference type="Pfam" id="PF16344">
    <property type="entry name" value="FecR_C"/>
    <property type="match status" value="1"/>
</dbReference>
<accession>A0A4Q7MDI1</accession>
<gene>
    <name evidence="4" type="ORF">EV199_5660</name>
</gene>
<protein>
    <submittedName>
        <fullName evidence="4">FecR family protein</fullName>
    </submittedName>
</protein>
<feature type="domain" description="FecR protein" evidence="2">
    <location>
        <begin position="191"/>
        <end position="286"/>
    </location>
</feature>
<dbReference type="Proteomes" id="UP000293874">
    <property type="component" value="Unassembled WGS sequence"/>
</dbReference>
<feature type="transmembrane region" description="Helical" evidence="1">
    <location>
        <begin position="98"/>
        <end position="116"/>
    </location>
</feature>
<dbReference type="InterPro" id="IPR012373">
    <property type="entry name" value="Ferrdict_sens_TM"/>
</dbReference>
<dbReference type="PANTHER" id="PTHR30273">
    <property type="entry name" value="PERIPLASMIC SIGNAL SENSOR AND SIGMA FACTOR ACTIVATOR FECR-RELATED"/>
    <property type="match status" value="1"/>
</dbReference>
<evidence type="ECO:0000259" key="2">
    <source>
        <dbReference type="Pfam" id="PF04773"/>
    </source>
</evidence>
<keyword evidence="1" id="KW-0812">Transmembrane</keyword>
<dbReference type="Pfam" id="PF04773">
    <property type="entry name" value="FecR"/>
    <property type="match status" value="1"/>
</dbReference>
<dbReference type="PANTHER" id="PTHR30273:SF2">
    <property type="entry name" value="PROTEIN FECR"/>
    <property type="match status" value="1"/>
</dbReference>
<dbReference type="Gene3D" id="3.55.50.30">
    <property type="match status" value="1"/>
</dbReference>
<dbReference type="InterPro" id="IPR032508">
    <property type="entry name" value="FecR_C"/>
</dbReference>
<sequence>MSDSDDIYSISQLLFRSMTNQLDATERKQLNEWRNASSENNSIYEEFQRADLWQQELRTLLDNRHKVDQALLNANIPINVTVGPDTRDGRIAIFRRKWIRYAAAAILLISVGTYVYNINRAVVKPAMVSNNEPEPVYDKARLTLSDGSVVQLDSAGIGVIAKDGESKIVKLGDGQVKYEPGLAVKSNLLNEIATSTGSQYKLTLPDGSRVWLNASSSVKYPVAFTGEERVVSVTGEAFFEVAKDPKKPFRVKVGEMLIDVLGTSFNVNAYDNEPLVKTTLLEGSVKVSNKKGAVLLLVNQQSQMKLNEDLVIKRSVNTEETIAWKNGYFYFDKVELPIILREFARWYNLDVVYEGAIPDEKLLIILKRSSSLQSVLGALQINNIDFAMEGRKLIIRSAG</sequence>
<organism evidence="4 5">
    <name type="scientific">Pseudobacter ginsenosidimutans</name>
    <dbReference type="NCBI Taxonomy" id="661488"/>
    <lineage>
        <taxon>Bacteria</taxon>
        <taxon>Pseudomonadati</taxon>
        <taxon>Bacteroidota</taxon>
        <taxon>Chitinophagia</taxon>
        <taxon>Chitinophagales</taxon>
        <taxon>Chitinophagaceae</taxon>
        <taxon>Pseudobacter</taxon>
    </lineage>
</organism>
<reference evidence="4 5" key="1">
    <citation type="submission" date="2019-02" db="EMBL/GenBank/DDBJ databases">
        <title>Genomic Encyclopedia of Type Strains, Phase IV (KMG-IV): sequencing the most valuable type-strain genomes for metagenomic binning, comparative biology and taxonomic classification.</title>
        <authorList>
            <person name="Goeker M."/>
        </authorList>
    </citation>
    <scope>NUCLEOTIDE SEQUENCE [LARGE SCALE GENOMIC DNA]</scope>
    <source>
        <strain evidence="4 5">DSM 18116</strain>
    </source>
</reference>
<proteinExistence type="predicted"/>
<dbReference type="GO" id="GO:0016989">
    <property type="term" value="F:sigma factor antagonist activity"/>
    <property type="evidence" value="ECO:0007669"/>
    <property type="project" value="TreeGrafter"/>
</dbReference>
<dbReference type="InterPro" id="IPR006860">
    <property type="entry name" value="FecR"/>
</dbReference>
<dbReference type="AlphaFoldDB" id="A0A4Q7MDI1"/>
<dbReference type="EMBL" id="SGXA01000005">
    <property type="protein sequence ID" value="RZS65487.1"/>
    <property type="molecule type" value="Genomic_DNA"/>
</dbReference>
<dbReference type="FunFam" id="2.60.120.1440:FF:000001">
    <property type="entry name" value="Putative anti-sigma factor"/>
    <property type="match status" value="1"/>
</dbReference>
<dbReference type="OrthoDB" id="625980at2"/>
<dbReference type="Gene3D" id="2.60.120.1440">
    <property type="match status" value="1"/>
</dbReference>
<evidence type="ECO:0000256" key="1">
    <source>
        <dbReference type="SAM" id="Phobius"/>
    </source>
</evidence>
<comment type="caution">
    <text evidence="4">The sequence shown here is derived from an EMBL/GenBank/DDBJ whole genome shotgun (WGS) entry which is preliminary data.</text>
</comment>